<dbReference type="InterPro" id="IPR043128">
    <property type="entry name" value="Rev_trsase/Diguanyl_cyclase"/>
</dbReference>
<protein>
    <recommendedName>
        <fullName evidence="1">diguanylate cyclase</fullName>
        <ecNumber evidence="1">2.7.7.65</ecNumber>
    </recommendedName>
</protein>
<comment type="caution">
    <text evidence="5">The sequence shown here is derived from an EMBL/GenBank/DDBJ whole genome shotgun (WGS) entry which is preliminary data.</text>
</comment>
<keyword evidence="6" id="KW-1185">Reference proteome</keyword>
<proteinExistence type="predicted"/>
<keyword evidence="3" id="KW-0472">Membrane</keyword>
<dbReference type="PROSITE" id="PS50887">
    <property type="entry name" value="GGDEF"/>
    <property type="match status" value="1"/>
</dbReference>
<evidence type="ECO:0000313" key="5">
    <source>
        <dbReference type="EMBL" id="GAA0586095.1"/>
    </source>
</evidence>
<evidence type="ECO:0000256" key="1">
    <source>
        <dbReference type="ARBA" id="ARBA00012528"/>
    </source>
</evidence>
<dbReference type="InterPro" id="IPR050469">
    <property type="entry name" value="Diguanylate_Cyclase"/>
</dbReference>
<dbReference type="EMBL" id="BAAAFZ010000034">
    <property type="protein sequence ID" value="GAA0586095.1"/>
    <property type="molecule type" value="Genomic_DNA"/>
</dbReference>
<sequence length="491" mass="52360">MGPRYPILSSALLPPLLLWLLFCAVLGSGVATYLLRASAEATESIYTRAEAVAAMAEHTLLRTFEAVQGVHDLLQLRQSLLETDEAPGAYAIQSHVARLAAGGRFGITRVSTTDRDGRVVWATEPGAVGALVGDRDHIRTHLAGTAAGVVVSPTMPIGPDGRWGIQVSRPVRDGWGAVVGVGVVSLDPLTLSRGLGKDVAGPSQVAVVRRLGDGALLARSRDMEQRFGETPDPNHPSVVAARAAPSGRLGYHGVRSRRAVMGAYRVPEGLPVVATAAFGRDEERAQFRQHATAFIAATGVAMLFGLQVAMSWARGRRLRERLQVEAARDPLTGLLNRRSLQARAARMLAEARGKGQKAALLLLDLDHFKSINDTHGHAAGDAVLRDVAEVLVREIRRDDLACRWGGEEMLAVLRNCDLRHAEERAVKLRAEIAAARPGGVPGLHVTASIGVAAFPEHGAGLEELTKRADAALYIAKRFGRDRVVCAPPAAA</sequence>
<reference evidence="5 6" key="1">
    <citation type="journal article" date="2019" name="Int. J. Syst. Evol. Microbiol.">
        <title>The Global Catalogue of Microorganisms (GCM) 10K type strain sequencing project: providing services to taxonomists for standard genome sequencing and annotation.</title>
        <authorList>
            <consortium name="The Broad Institute Genomics Platform"/>
            <consortium name="The Broad Institute Genome Sequencing Center for Infectious Disease"/>
            <person name="Wu L."/>
            <person name="Ma J."/>
        </authorList>
    </citation>
    <scope>NUCLEOTIDE SEQUENCE [LARGE SCALE GENOMIC DNA]</scope>
    <source>
        <strain evidence="5 6">JCM 9933</strain>
    </source>
</reference>
<dbReference type="PANTHER" id="PTHR45138">
    <property type="entry name" value="REGULATORY COMPONENTS OF SENSORY TRANSDUCTION SYSTEM"/>
    <property type="match status" value="1"/>
</dbReference>
<dbReference type="PANTHER" id="PTHR45138:SF9">
    <property type="entry name" value="DIGUANYLATE CYCLASE DGCM-RELATED"/>
    <property type="match status" value="1"/>
</dbReference>
<dbReference type="SUPFAM" id="SSF55073">
    <property type="entry name" value="Nucleotide cyclase"/>
    <property type="match status" value="1"/>
</dbReference>
<evidence type="ECO:0000256" key="2">
    <source>
        <dbReference type="ARBA" id="ARBA00034247"/>
    </source>
</evidence>
<accession>A0ABN1F9W9</accession>
<comment type="catalytic activity">
    <reaction evidence="2">
        <text>2 GTP = 3',3'-c-di-GMP + 2 diphosphate</text>
        <dbReference type="Rhea" id="RHEA:24898"/>
        <dbReference type="ChEBI" id="CHEBI:33019"/>
        <dbReference type="ChEBI" id="CHEBI:37565"/>
        <dbReference type="ChEBI" id="CHEBI:58805"/>
        <dbReference type="EC" id="2.7.7.65"/>
    </reaction>
</comment>
<dbReference type="InterPro" id="IPR000160">
    <property type="entry name" value="GGDEF_dom"/>
</dbReference>
<dbReference type="Pfam" id="PF00990">
    <property type="entry name" value="GGDEF"/>
    <property type="match status" value="1"/>
</dbReference>
<gene>
    <name evidence="5" type="ORF">GCM10009416_25540</name>
</gene>
<keyword evidence="3" id="KW-0812">Transmembrane</keyword>
<dbReference type="InterPro" id="IPR029787">
    <property type="entry name" value="Nucleotide_cyclase"/>
</dbReference>
<organism evidence="5 6">
    <name type="scientific">Craurococcus roseus</name>
    <dbReference type="NCBI Taxonomy" id="77585"/>
    <lineage>
        <taxon>Bacteria</taxon>
        <taxon>Pseudomonadati</taxon>
        <taxon>Pseudomonadota</taxon>
        <taxon>Alphaproteobacteria</taxon>
        <taxon>Acetobacterales</taxon>
        <taxon>Acetobacteraceae</taxon>
        <taxon>Craurococcus</taxon>
    </lineage>
</organism>
<dbReference type="SMART" id="SM00267">
    <property type="entry name" value="GGDEF"/>
    <property type="match status" value="1"/>
</dbReference>
<dbReference type="Gene3D" id="3.30.450.20">
    <property type="entry name" value="PAS domain"/>
    <property type="match status" value="1"/>
</dbReference>
<dbReference type="NCBIfam" id="TIGR00254">
    <property type="entry name" value="GGDEF"/>
    <property type="match status" value="1"/>
</dbReference>
<feature type="transmembrane region" description="Helical" evidence="3">
    <location>
        <begin position="293"/>
        <end position="313"/>
    </location>
</feature>
<keyword evidence="3" id="KW-1133">Transmembrane helix</keyword>
<evidence type="ECO:0000259" key="4">
    <source>
        <dbReference type="PROSITE" id="PS50887"/>
    </source>
</evidence>
<dbReference type="EC" id="2.7.7.65" evidence="1"/>
<dbReference type="Gene3D" id="3.30.70.270">
    <property type="match status" value="1"/>
</dbReference>
<dbReference type="Proteomes" id="UP001501588">
    <property type="component" value="Unassembled WGS sequence"/>
</dbReference>
<evidence type="ECO:0000313" key="6">
    <source>
        <dbReference type="Proteomes" id="UP001501588"/>
    </source>
</evidence>
<dbReference type="CDD" id="cd01949">
    <property type="entry name" value="GGDEF"/>
    <property type="match status" value="1"/>
</dbReference>
<evidence type="ECO:0000256" key="3">
    <source>
        <dbReference type="SAM" id="Phobius"/>
    </source>
</evidence>
<feature type="domain" description="GGDEF" evidence="4">
    <location>
        <begin position="356"/>
        <end position="488"/>
    </location>
</feature>
<name>A0ABN1F9W9_9PROT</name>